<reference evidence="1" key="2">
    <citation type="submission" date="2022-04" db="EMBL/GenBank/DDBJ databases">
        <authorList>
            <person name="Komine T."/>
            <person name="Fukano H."/>
            <person name="Wada S."/>
        </authorList>
    </citation>
    <scope>NUCLEOTIDE SEQUENCE</scope>
    <source>
        <strain evidence="1">NJB18185</strain>
    </source>
</reference>
<comment type="caution">
    <text evidence="1">The sequence shown here is derived from an EMBL/GenBank/DDBJ whole genome shotgun (WGS) entry which is preliminary data.</text>
</comment>
<reference evidence="1" key="1">
    <citation type="journal article" date="2022" name="Microbiol. Resour. Announc.">
        <title>Draft Genome Sequences of Eight Mycobacterium montefiorense Strains Isolated from Salamanders in Captivity.</title>
        <authorList>
            <person name="Komine T."/>
            <person name="Ihara H."/>
            <person name="Fukano H."/>
            <person name="Hoshino Y."/>
            <person name="Kurata O."/>
            <person name="Wada S."/>
        </authorList>
    </citation>
    <scope>NUCLEOTIDE SEQUENCE</scope>
    <source>
        <strain evidence="1">NJB18185</strain>
    </source>
</reference>
<dbReference type="Proteomes" id="UP001139505">
    <property type="component" value="Unassembled WGS sequence"/>
</dbReference>
<protein>
    <submittedName>
        <fullName evidence="1">Uncharacterized protein</fullName>
    </submittedName>
</protein>
<organism evidence="1 2">
    <name type="scientific">Mycobacterium montefiorense</name>
    <dbReference type="NCBI Taxonomy" id="154654"/>
    <lineage>
        <taxon>Bacteria</taxon>
        <taxon>Bacillati</taxon>
        <taxon>Actinomycetota</taxon>
        <taxon>Actinomycetes</taxon>
        <taxon>Mycobacteriales</taxon>
        <taxon>Mycobacteriaceae</taxon>
        <taxon>Mycobacterium</taxon>
        <taxon>Mycobacterium simiae complex</taxon>
    </lineage>
</organism>
<proteinExistence type="predicted"/>
<gene>
    <name evidence="1" type="ORF">NJB18185_09010</name>
</gene>
<dbReference type="EMBL" id="BQYH01000005">
    <property type="protein sequence ID" value="GKU71125.1"/>
    <property type="molecule type" value="Genomic_DNA"/>
</dbReference>
<dbReference type="AlphaFoldDB" id="A0AA37UNX5"/>
<sequence length="80" mass="7894">MLEATKFSNSVRLAATTGGGTVIAYAASKAVAAALACMPVCSACPAVVFSHVRYGAAAASIDADDGPYQPALINSLSTAS</sequence>
<name>A0AA37UNX5_9MYCO</name>
<evidence type="ECO:0000313" key="2">
    <source>
        <dbReference type="Proteomes" id="UP001139505"/>
    </source>
</evidence>
<accession>A0AA37UNX5</accession>
<evidence type="ECO:0000313" key="1">
    <source>
        <dbReference type="EMBL" id="GKU71125.1"/>
    </source>
</evidence>